<organism evidence="3 4">
    <name type="scientific">Nesidiocoris tenuis</name>
    <dbReference type="NCBI Taxonomy" id="355587"/>
    <lineage>
        <taxon>Eukaryota</taxon>
        <taxon>Metazoa</taxon>
        <taxon>Ecdysozoa</taxon>
        <taxon>Arthropoda</taxon>
        <taxon>Hexapoda</taxon>
        <taxon>Insecta</taxon>
        <taxon>Pterygota</taxon>
        <taxon>Neoptera</taxon>
        <taxon>Paraneoptera</taxon>
        <taxon>Hemiptera</taxon>
        <taxon>Heteroptera</taxon>
        <taxon>Panheteroptera</taxon>
        <taxon>Cimicomorpha</taxon>
        <taxon>Miridae</taxon>
        <taxon>Dicyphina</taxon>
        <taxon>Nesidiocoris</taxon>
    </lineage>
</organism>
<dbReference type="Pfam" id="PF13843">
    <property type="entry name" value="DDE_Tnp_1_7"/>
    <property type="match status" value="1"/>
</dbReference>
<dbReference type="Proteomes" id="UP001307889">
    <property type="component" value="Chromosome 10"/>
</dbReference>
<feature type="region of interest" description="Disordered" evidence="1">
    <location>
        <begin position="23"/>
        <end position="65"/>
    </location>
</feature>
<proteinExistence type="predicted"/>
<dbReference type="PANTHER" id="PTHR46599">
    <property type="entry name" value="PIGGYBAC TRANSPOSABLE ELEMENT-DERIVED PROTEIN 4"/>
    <property type="match status" value="1"/>
</dbReference>
<gene>
    <name evidence="3" type="ORF">NTJ_12440</name>
</gene>
<accession>A0ABN7B5U0</accession>
<keyword evidence="4" id="KW-1185">Reference proteome</keyword>
<name>A0ABN7B5U0_9HEMI</name>
<sequence length="510" mass="59083">MDKENSDNNQDADSDIEWMIDLIQRDNDNASKNEDDDDDDCEFIPSSEKRPKRKAKRTAGKGAKKITPENENERFLVIDVVRIPPEKATPSKDEPKVPFLVQAQSKGYKWLFLAPGVEVNGFSMKSVLSLHESVKKPIEFVKALFTDYFLDMIVEGTNSYALHMETSKTDSWKMLDVKELKHFIALLFGMGLVQMETLDDYWLNYSIISVPGLSALMARHRFLNILKYLCFTRVKKPGDYKDSVVSILTFFENRMNSIYSPGRDLQLWKPVVLGGTSYRNTNVLEKRRDELQLCLISECGHDRNVYLRAQLDLECREIEENPKRDLVVKDLSDHFAARWRRLFLDEYYTSVRLAVELHRRKIYCTGFIRADHPDNPDVLKSVPLNNGQCSQTYLSNGLCLAKWKNTSDKYMLSCDISGRLTKVSSGVVAPEMFFEYSRLTKTDIEDRLKFIRHPCSRELEPYRHLVILVFEMMLSNACEFYNMRCANSSSRMSLTQFRKILVLEFSGTIE</sequence>
<evidence type="ECO:0000313" key="3">
    <source>
        <dbReference type="EMBL" id="BES99623.1"/>
    </source>
</evidence>
<dbReference type="EMBL" id="AP028918">
    <property type="protein sequence ID" value="BES99623.1"/>
    <property type="molecule type" value="Genomic_DNA"/>
</dbReference>
<protein>
    <submittedName>
        <fullName evidence="3">PiggyBac transposable element derived 4</fullName>
    </submittedName>
</protein>
<feature type="domain" description="PiggyBac transposable element-derived protein" evidence="2">
    <location>
        <begin position="137"/>
        <end position="477"/>
    </location>
</feature>
<feature type="compositionally biased region" description="Basic and acidic residues" evidence="1">
    <location>
        <begin position="23"/>
        <end position="33"/>
    </location>
</feature>
<evidence type="ECO:0000313" key="4">
    <source>
        <dbReference type="Proteomes" id="UP001307889"/>
    </source>
</evidence>
<feature type="compositionally biased region" description="Basic residues" evidence="1">
    <location>
        <begin position="50"/>
        <end position="64"/>
    </location>
</feature>
<evidence type="ECO:0000256" key="1">
    <source>
        <dbReference type="SAM" id="MobiDB-lite"/>
    </source>
</evidence>
<dbReference type="PANTHER" id="PTHR46599:SF3">
    <property type="entry name" value="PIGGYBAC TRANSPOSABLE ELEMENT-DERIVED PROTEIN 4"/>
    <property type="match status" value="1"/>
</dbReference>
<reference evidence="3 4" key="1">
    <citation type="submission" date="2023-09" db="EMBL/GenBank/DDBJ databases">
        <title>Nesidiocoris tenuis whole genome shotgun sequence.</title>
        <authorList>
            <person name="Shibata T."/>
            <person name="Shimoda M."/>
            <person name="Kobayashi T."/>
            <person name="Uehara T."/>
        </authorList>
    </citation>
    <scope>NUCLEOTIDE SEQUENCE [LARGE SCALE GENOMIC DNA]</scope>
    <source>
        <strain evidence="3 4">Japan</strain>
    </source>
</reference>
<evidence type="ECO:0000259" key="2">
    <source>
        <dbReference type="Pfam" id="PF13843"/>
    </source>
</evidence>
<dbReference type="InterPro" id="IPR029526">
    <property type="entry name" value="PGBD"/>
</dbReference>